<protein>
    <submittedName>
        <fullName evidence="7">MFS transporter</fullName>
    </submittedName>
</protein>
<feature type="transmembrane region" description="Helical" evidence="5">
    <location>
        <begin position="12"/>
        <end position="31"/>
    </location>
</feature>
<feature type="transmembrane region" description="Helical" evidence="5">
    <location>
        <begin position="83"/>
        <end position="102"/>
    </location>
</feature>
<sequence length="484" mass="50212">MSSLAETKSSRGNITALMVALLAACVAFQLNASMLSPALVTMGNELQTDQATIGLSQTWFFTAAALFSLFLPRLSDIVGRKKILVGMMLLMAVGSVIAALAPDVTWLFVGRIIQGVSGPTVPLCLIMLRSAVSNPRKYGTLMGLITAVNGGVAGVDSFVGGYFAENFGFHSIFWLMVALALVATVLIAVLAGESKPAAGTTMDWLGVFFIVIAVGALLTALNEGSKLATAFDAGTLTLAIGLILVAAVAFFAFWTVEKRAKQPMVETVHLRQRSTWAPLLTTTLTMTGIFAVINGIVPAFVQAAEPGFGVGPTEMSLMILTPYALLGWLFGPISGRLAPVLGYTKVLRIGLLGSLVALAIIAFFGLNNLPMMIVGTALLGIMYAGTVNIMLNGLGVVLSPQGNPGFLPGMNAGAFNLGAGLSFLVLPAVLVATSALGDAKASYLTVVVVGLAMTLAAFAASLLIPKPLDAEVTEAEPVEAEIAK</sequence>
<evidence type="ECO:0000256" key="4">
    <source>
        <dbReference type="ARBA" id="ARBA00023136"/>
    </source>
</evidence>
<feature type="transmembrane region" description="Helical" evidence="5">
    <location>
        <begin position="204"/>
        <end position="221"/>
    </location>
</feature>
<dbReference type="InterPro" id="IPR011701">
    <property type="entry name" value="MFS"/>
</dbReference>
<accession>A0ABS6IAB1</accession>
<feature type="transmembrane region" description="Helical" evidence="5">
    <location>
        <begin position="108"/>
        <end position="128"/>
    </location>
</feature>
<comment type="caution">
    <text evidence="7">The sequence shown here is derived from an EMBL/GenBank/DDBJ whole genome shotgun (WGS) entry which is preliminary data.</text>
</comment>
<keyword evidence="3 5" id="KW-1133">Transmembrane helix</keyword>
<dbReference type="InterPro" id="IPR020846">
    <property type="entry name" value="MFS_dom"/>
</dbReference>
<feature type="transmembrane region" description="Helical" evidence="5">
    <location>
        <begin position="346"/>
        <end position="366"/>
    </location>
</feature>
<keyword evidence="4 5" id="KW-0472">Membrane</keyword>
<feature type="domain" description="Major facilitator superfamily (MFS) profile" evidence="6">
    <location>
        <begin position="17"/>
        <end position="468"/>
    </location>
</feature>
<feature type="transmembrane region" description="Helical" evidence="5">
    <location>
        <begin position="140"/>
        <end position="160"/>
    </location>
</feature>
<evidence type="ECO:0000259" key="6">
    <source>
        <dbReference type="PROSITE" id="PS50850"/>
    </source>
</evidence>
<gene>
    <name evidence="7" type="ORF">KSW38_20425</name>
</gene>
<dbReference type="Pfam" id="PF07690">
    <property type="entry name" value="MFS_1"/>
    <property type="match status" value="1"/>
</dbReference>
<dbReference type="PANTHER" id="PTHR42718:SF35">
    <property type="entry name" value="BLL0718 PROTEIN"/>
    <property type="match status" value="1"/>
</dbReference>
<dbReference type="PROSITE" id="PS50850">
    <property type="entry name" value="MFS"/>
    <property type="match status" value="1"/>
</dbReference>
<feature type="transmembrane region" description="Helical" evidence="5">
    <location>
        <begin position="51"/>
        <end position="71"/>
    </location>
</feature>
<feature type="transmembrane region" description="Helical" evidence="5">
    <location>
        <begin position="276"/>
        <end position="297"/>
    </location>
</feature>
<feature type="transmembrane region" description="Helical" evidence="5">
    <location>
        <begin position="372"/>
        <end position="394"/>
    </location>
</feature>
<proteinExistence type="predicted"/>
<keyword evidence="2 5" id="KW-0812">Transmembrane</keyword>
<feature type="transmembrane region" description="Helical" evidence="5">
    <location>
        <begin position="415"/>
        <end position="437"/>
    </location>
</feature>
<keyword evidence="8" id="KW-1185">Reference proteome</keyword>
<evidence type="ECO:0000256" key="3">
    <source>
        <dbReference type="ARBA" id="ARBA00022989"/>
    </source>
</evidence>
<feature type="transmembrane region" description="Helical" evidence="5">
    <location>
        <begin position="233"/>
        <end position="256"/>
    </location>
</feature>
<comment type="subcellular location">
    <subcellularLocation>
        <location evidence="1">Membrane</location>
        <topology evidence="1">Multi-pass membrane protein</topology>
    </subcellularLocation>
</comment>
<evidence type="ECO:0000313" key="7">
    <source>
        <dbReference type="EMBL" id="MBU8868662.1"/>
    </source>
</evidence>
<evidence type="ECO:0000313" key="8">
    <source>
        <dbReference type="Proteomes" id="UP000824166"/>
    </source>
</evidence>
<dbReference type="RefSeq" id="WP_216926776.1">
    <property type="nucleotide sequence ID" value="NZ_JAHOPC010000016.1"/>
</dbReference>
<feature type="transmembrane region" description="Helical" evidence="5">
    <location>
        <begin position="317"/>
        <end position="334"/>
    </location>
</feature>
<dbReference type="PANTHER" id="PTHR42718">
    <property type="entry name" value="MAJOR FACILITATOR SUPERFAMILY MULTIDRUG TRANSPORTER MFSC"/>
    <property type="match status" value="1"/>
</dbReference>
<evidence type="ECO:0000256" key="1">
    <source>
        <dbReference type="ARBA" id="ARBA00004141"/>
    </source>
</evidence>
<reference evidence="7 8" key="1">
    <citation type="submission" date="2021-06" db="EMBL/GenBank/DDBJ databases">
        <authorList>
            <person name="Jeong J.W."/>
        </authorList>
    </citation>
    <scope>NUCLEOTIDE SEQUENCE [LARGE SCALE GENOMIC DNA]</scope>
    <source>
        <strain evidence="7 8">MMS21-TAE1-1</strain>
    </source>
</reference>
<dbReference type="EMBL" id="JAHOPC010000016">
    <property type="protein sequence ID" value="MBU8868662.1"/>
    <property type="molecule type" value="Genomic_DNA"/>
</dbReference>
<organism evidence="7 8">
    <name type="scientific">Paenarthrobacter aromaticivorans</name>
    <dbReference type="NCBI Taxonomy" id="2849150"/>
    <lineage>
        <taxon>Bacteria</taxon>
        <taxon>Bacillati</taxon>
        <taxon>Actinomycetota</taxon>
        <taxon>Actinomycetes</taxon>
        <taxon>Micrococcales</taxon>
        <taxon>Micrococcaceae</taxon>
        <taxon>Paenarthrobacter</taxon>
    </lineage>
</organism>
<feature type="transmembrane region" description="Helical" evidence="5">
    <location>
        <begin position="443"/>
        <end position="464"/>
    </location>
</feature>
<name>A0ABS6IAB1_9MICC</name>
<feature type="transmembrane region" description="Helical" evidence="5">
    <location>
        <begin position="172"/>
        <end position="192"/>
    </location>
</feature>
<evidence type="ECO:0000256" key="2">
    <source>
        <dbReference type="ARBA" id="ARBA00022692"/>
    </source>
</evidence>
<evidence type="ECO:0000256" key="5">
    <source>
        <dbReference type="SAM" id="Phobius"/>
    </source>
</evidence>
<dbReference type="Proteomes" id="UP000824166">
    <property type="component" value="Unassembled WGS sequence"/>
</dbReference>